<dbReference type="InterPro" id="IPR003533">
    <property type="entry name" value="Doublecortin_dom"/>
</dbReference>
<evidence type="ECO:0000259" key="1">
    <source>
        <dbReference type="PROSITE" id="PS50309"/>
    </source>
</evidence>
<feature type="domain" description="Doublecortin" evidence="1">
    <location>
        <begin position="1"/>
        <end position="56"/>
    </location>
</feature>
<gene>
    <name evidence="2" type="ORF">Cadr_000014771</name>
</gene>
<dbReference type="Proteomes" id="UP000299084">
    <property type="component" value="Unassembled WGS sequence"/>
</dbReference>
<evidence type="ECO:0000313" key="3">
    <source>
        <dbReference type="Proteomes" id="UP000299084"/>
    </source>
</evidence>
<dbReference type="AlphaFoldDB" id="A0A5N4DL73"/>
<dbReference type="InterPro" id="IPR043188">
    <property type="entry name" value="DCDC1"/>
</dbReference>
<sequence length="56" mass="6277">LLEECTEKLNLNMAARRVFLADGTEALKPEDIPHEADIYVSTGEPFSDPFKKVKAQ</sequence>
<dbReference type="GO" id="GO:0008017">
    <property type="term" value="F:microtubule binding"/>
    <property type="evidence" value="ECO:0007669"/>
    <property type="project" value="InterPro"/>
</dbReference>
<dbReference type="GO" id="GO:0030496">
    <property type="term" value="C:midbody"/>
    <property type="evidence" value="ECO:0007669"/>
    <property type="project" value="TreeGrafter"/>
</dbReference>
<evidence type="ECO:0000313" key="2">
    <source>
        <dbReference type="EMBL" id="KAB1271892.1"/>
    </source>
</evidence>
<reference evidence="2 3" key="1">
    <citation type="journal article" date="2019" name="Mol. Ecol. Resour.">
        <title>Improving Illumina assemblies with Hi-C and long reads: an example with the North African dromedary.</title>
        <authorList>
            <person name="Elbers J.P."/>
            <person name="Rogers M.F."/>
            <person name="Perelman P.L."/>
            <person name="Proskuryakova A.A."/>
            <person name="Serdyukova N.A."/>
            <person name="Johnson W.E."/>
            <person name="Horin P."/>
            <person name="Corander J."/>
            <person name="Murphy D."/>
            <person name="Burger P.A."/>
        </authorList>
    </citation>
    <scope>NUCLEOTIDE SEQUENCE [LARGE SCALE GENOMIC DNA]</scope>
    <source>
        <strain evidence="2">Drom800</strain>
        <tissue evidence="2">Blood</tissue>
    </source>
</reference>
<proteinExistence type="predicted"/>
<protein>
    <submittedName>
        <fullName evidence="2">Doublecortin domain-containing protein 1</fullName>
    </submittedName>
</protein>
<accession>A0A5N4DL73</accession>
<dbReference type="EMBL" id="JWIN03000010">
    <property type="protein sequence ID" value="KAB1271892.1"/>
    <property type="molecule type" value="Genomic_DNA"/>
</dbReference>
<organism evidence="2 3">
    <name type="scientific">Camelus dromedarius</name>
    <name type="common">Dromedary</name>
    <name type="synonym">Arabian camel</name>
    <dbReference type="NCBI Taxonomy" id="9838"/>
    <lineage>
        <taxon>Eukaryota</taxon>
        <taxon>Metazoa</taxon>
        <taxon>Chordata</taxon>
        <taxon>Craniata</taxon>
        <taxon>Vertebrata</taxon>
        <taxon>Euteleostomi</taxon>
        <taxon>Mammalia</taxon>
        <taxon>Eutheria</taxon>
        <taxon>Laurasiatheria</taxon>
        <taxon>Artiodactyla</taxon>
        <taxon>Tylopoda</taxon>
        <taxon>Camelidae</taxon>
        <taxon>Camelus</taxon>
    </lineage>
</organism>
<comment type="caution">
    <text evidence="2">The sequence shown here is derived from an EMBL/GenBank/DDBJ whole genome shotgun (WGS) entry which is preliminary data.</text>
</comment>
<dbReference type="PANTHER" id="PTHR46302:SF3">
    <property type="entry name" value="DOUBLECORTIN DOMAIN-CONTAINING PROTEIN 1"/>
    <property type="match status" value="1"/>
</dbReference>
<dbReference type="GO" id="GO:0035556">
    <property type="term" value="P:intracellular signal transduction"/>
    <property type="evidence" value="ECO:0007669"/>
    <property type="project" value="InterPro"/>
</dbReference>
<name>A0A5N4DL73_CAMDR</name>
<dbReference type="InterPro" id="IPR036572">
    <property type="entry name" value="Doublecortin_dom_sf"/>
</dbReference>
<keyword evidence="3" id="KW-1185">Reference proteome</keyword>
<dbReference type="PROSITE" id="PS50309">
    <property type="entry name" value="DC"/>
    <property type="match status" value="1"/>
</dbReference>
<dbReference type="SUPFAM" id="SSF89837">
    <property type="entry name" value="Doublecortin (DC)"/>
    <property type="match status" value="1"/>
</dbReference>
<dbReference type="PANTHER" id="PTHR46302">
    <property type="entry name" value="DOUBLECORTIN DOMAIN-CONTAINING PROTEIN 1"/>
    <property type="match status" value="1"/>
</dbReference>
<dbReference type="GO" id="GO:1902412">
    <property type="term" value="P:regulation of mitotic cytokinesis"/>
    <property type="evidence" value="ECO:0007669"/>
    <property type="project" value="InterPro"/>
</dbReference>
<feature type="non-terminal residue" evidence="2">
    <location>
        <position position="1"/>
    </location>
</feature>